<reference evidence="2 3" key="1">
    <citation type="submission" date="2020-08" db="EMBL/GenBank/DDBJ databases">
        <title>Sequencing the genomes of 1000 actinobacteria strains.</title>
        <authorList>
            <person name="Klenk H.-P."/>
        </authorList>
    </citation>
    <scope>NUCLEOTIDE SEQUENCE [LARGE SCALE GENOMIC DNA]</scope>
    <source>
        <strain evidence="2 3">DSM 44320</strain>
    </source>
</reference>
<feature type="signal peptide" evidence="1">
    <location>
        <begin position="1"/>
        <end position="27"/>
    </location>
</feature>
<dbReference type="EMBL" id="JACIBV010000001">
    <property type="protein sequence ID" value="MBB3724731.1"/>
    <property type="molecule type" value="Genomic_DNA"/>
</dbReference>
<organism evidence="2 3">
    <name type="scientific">Nonomuraea dietziae</name>
    <dbReference type="NCBI Taxonomy" id="65515"/>
    <lineage>
        <taxon>Bacteria</taxon>
        <taxon>Bacillati</taxon>
        <taxon>Actinomycetota</taxon>
        <taxon>Actinomycetes</taxon>
        <taxon>Streptosporangiales</taxon>
        <taxon>Streptosporangiaceae</taxon>
        <taxon>Nonomuraea</taxon>
    </lineage>
</organism>
<dbReference type="RefSeq" id="WP_378595020.1">
    <property type="nucleotide sequence ID" value="NZ_JBHSXY010000001.1"/>
</dbReference>
<evidence type="ECO:0000313" key="2">
    <source>
        <dbReference type="EMBL" id="MBB3724731.1"/>
    </source>
</evidence>
<feature type="chain" id="PRO_5030818739" description="Secreted protein" evidence="1">
    <location>
        <begin position="28"/>
        <end position="103"/>
    </location>
</feature>
<protein>
    <recommendedName>
        <fullName evidence="4">Secreted protein</fullName>
    </recommendedName>
</protein>
<gene>
    <name evidence="2" type="ORF">FHR33_000591</name>
</gene>
<name>A0A7W5Y500_9ACTN</name>
<accession>A0A7W5Y500</accession>
<dbReference type="AlphaFoldDB" id="A0A7W5Y500"/>
<dbReference type="Proteomes" id="UP000579945">
    <property type="component" value="Unassembled WGS sequence"/>
</dbReference>
<evidence type="ECO:0008006" key="4">
    <source>
        <dbReference type="Google" id="ProtNLM"/>
    </source>
</evidence>
<sequence>MKSGKRLGAIMLAAVGSLAFLAAPAEAARGNVLFTNSATGLTTFIADPPPGCHRTGEFDTVRNSTDVAIVVHQDAYCRVGSVVVQPGTTQVQVGARLSVVIPR</sequence>
<proteinExistence type="predicted"/>
<keyword evidence="1" id="KW-0732">Signal</keyword>
<keyword evidence="3" id="KW-1185">Reference proteome</keyword>
<comment type="caution">
    <text evidence="2">The sequence shown here is derived from an EMBL/GenBank/DDBJ whole genome shotgun (WGS) entry which is preliminary data.</text>
</comment>
<evidence type="ECO:0000256" key="1">
    <source>
        <dbReference type="SAM" id="SignalP"/>
    </source>
</evidence>
<evidence type="ECO:0000313" key="3">
    <source>
        <dbReference type="Proteomes" id="UP000579945"/>
    </source>
</evidence>